<keyword evidence="3" id="KW-1003">Cell membrane</keyword>
<keyword evidence="6 7" id="KW-0472">Membrane</keyword>
<dbReference type="Pfam" id="PF00482">
    <property type="entry name" value="T2SSF"/>
    <property type="match status" value="2"/>
</dbReference>
<dbReference type="RefSeq" id="WP_260998513.1">
    <property type="nucleotide sequence ID" value="NZ_CP054475.1"/>
</dbReference>
<evidence type="ECO:0000259" key="8">
    <source>
        <dbReference type="Pfam" id="PF00482"/>
    </source>
</evidence>
<dbReference type="PANTHER" id="PTHR30012:SF4">
    <property type="entry name" value="MSHA BIOGENESIS PROTEIN MSHG"/>
    <property type="match status" value="1"/>
</dbReference>
<sequence>MTEFTYRGRDQRGQAVTGVIAAGSSQSALEQLQQQQIIVLALDEAEEVKESAGFNITLWGRERISPDELILFTRQLYSLTKAGVPIIRALTGLAESSVNPAVKNTLNGISHSLISGSDLVTAFRQYPQYFSPIFISMVHIGETTGNLSDALLKLVAHLEMERETRKRIKTALRYPTMVVGSISIALIVITMFVIPSFSSVFNNLGAQLPWATRVLMGTSQFMQDYWMLLTVFMGLAFFAFRRYIKTAEGALFWDEKKLKIPLLGSIFERIALARFSRSFAMLMAAGVPILQGLSIVADSVGNRFIGVAVKSMQHGIERGDRLTNTAIATGLFTPLVLQMMSVGEETGSVDRLLDEVADFYEQEIDYDLKRLADAIEPILLVFLGIMVLILALGVFLPIWDLSRVATGR</sequence>
<gene>
    <name evidence="9" type="ORF">HUF19_03470</name>
</gene>
<feature type="transmembrane region" description="Helical" evidence="7">
    <location>
        <begin position="225"/>
        <end position="244"/>
    </location>
</feature>
<name>A0ABY6A9K7_9GAMM</name>
<protein>
    <submittedName>
        <fullName evidence="9">Type II secretion system F family protein</fullName>
    </submittedName>
</protein>
<comment type="similarity">
    <text evidence="2">Belongs to the GSP F family.</text>
</comment>
<evidence type="ECO:0000256" key="5">
    <source>
        <dbReference type="ARBA" id="ARBA00022989"/>
    </source>
</evidence>
<evidence type="ECO:0000256" key="7">
    <source>
        <dbReference type="SAM" id="Phobius"/>
    </source>
</evidence>
<dbReference type="InterPro" id="IPR042094">
    <property type="entry name" value="T2SS_GspF_sf"/>
</dbReference>
<evidence type="ECO:0000256" key="2">
    <source>
        <dbReference type="ARBA" id="ARBA00005745"/>
    </source>
</evidence>
<dbReference type="PANTHER" id="PTHR30012">
    <property type="entry name" value="GENERAL SECRETION PATHWAY PROTEIN"/>
    <property type="match status" value="1"/>
</dbReference>
<evidence type="ECO:0000256" key="3">
    <source>
        <dbReference type="ARBA" id="ARBA00022475"/>
    </source>
</evidence>
<keyword evidence="5 7" id="KW-1133">Transmembrane helix</keyword>
<feature type="transmembrane region" description="Helical" evidence="7">
    <location>
        <begin position="172"/>
        <end position="194"/>
    </location>
</feature>
<evidence type="ECO:0000313" key="9">
    <source>
        <dbReference type="EMBL" id="UXD86560.1"/>
    </source>
</evidence>
<reference evidence="10" key="1">
    <citation type="submission" date="2020-06" db="EMBL/GenBank/DDBJ databases">
        <title>Thalassolituus marinus alknpb1M-1, a hydrocarbon-degrading bacterium isolated from the deep-sea overlying water using an in-situ strategy from the South China Sea basin.</title>
        <authorList>
            <person name="Dong C."/>
            <person name="Chen Y."/>
            <person name="Shao Z."/>
        </authorList>
    </citation>
    <scope>NUCLEOTIDE SEQUENCE [LARGE SCALE GENOMIC DNA]</scope>
    <source>
        <strain evidence="10">alknpb1M-1</strain>
    </source>
</reference>
<organism evidence="9 10">
    <name type="scientific">Thalassolituus hydrocarboniclasticus</name>
    <dbReference type="NCBI Taxonomy" id="2742796"/>
    <lineage>
        <taxon>Bacteria</taxon>
        <taxon>Pseudomonadati</taxon>
        <taxon>Pseudomonadota</taxon>
        <taxon>Gammaproteobacteria</taxon>
        <taxon>Oceanospirillales</taxon>
        <taxon>Oceanospirillaceae</taxon>
        <taxon>Thalassolituus</taxon>
    </lineage>
</organism>
<dbReference type="InterPro" id="IPR018076">
    <property type="entry name" value="T2SS_GspF_dom"/>
</dbReference>
<evidence type="ECO:0000313" key="10">
    <source>
        <dbReference type="Proteomes" id="UP001065322"/>
    </source>
</evidence>
<evidence type="ECO:0000256" key="1">
    <source>
        <dbReference type="ARBA" id="ARBA00004651"/>
    </source>
</evidence>
<proteinExistence type="inferred from homology"/>
<dbReference type="PRINTS" id="PR00812">
    <property type="entry name" value="BCTERIALGSPF"/>
</dbReference>
<feature type="transmembrane region" description="Helical" evidence="7">
    <location>
        <begin position="378"/>
        <end position="399"/>
    </location>
</feature>
<dbReference type="Gene3D" id="1.20.81.30">
    <property type="entry name" value="Type II secretion system (T2SS), domain F"/>
    <property type="match status" value="2"/>
</dbReference>
<comment type="subcellular location">
    <subcellularLocation>
        <location evidence="1">Cell membrane</location>
        <topology evidence="1">Multi-pass membrane protein</topology>
    </subcellularLocation>
</comment>
<evidence type="ECO:0000256" key="6">
    <source>
        <dbReference type="ARBA" id="ARBA00023136"/>
    </source>
</evidence>
<keyword evidence="10" id="KW-1185">Reference proteome</keyword>
<dbReference type="EMBL" id="CP054475">
    <property type="protein sequence ID" value="UXD86560.1"/>
    <property type="molecule type" value="Genomic_DNA"/>
</dbReference>
<accession>A0ABY6A9K7</accession>
<dbReference type="Proteomes" id="UP001065322">
    <property type="component" value="Chromosome"/>
</dbReference>
<feature type="domain" description="Type II secretion system protein GspF" evidence="8">
    <location>
        <begin position="72"/>
        <end position="195"/>
    </location>
</feature>
<dbReference type="InterPro" id="IPR003004">
    <property type="entry name" value="GspF/PilC"/>
</dbReference>
<feature type="domain" description="Type II secretion system protein GspF" evidence="8">
    <location>
        <begin position="275"/>
        <end position="397"/>
    </location>
</feature>
<evidence type="ECO:0000256" key="4">
    <source>
        <dbReference type="ARBA" id="ARBA00022692"/>
    </source>
</evidence>
<keyword evidence="4 7" id="KW-0812">Transmembrane</keyword>